<dbReference type="EMBL" id="JAUEHU010000005">
    <property type="protein sequence ID" value="MDN0087176.1"/>
    <property type="molecule type" value="Genomic_DNA"/>
</dbReference>
<dbReference type="PANTHER" id="PTHR48078:SF9">
    <property type="entry name" value="D-SERINE DEHYDRATASE"/>
    <property type="match status" value="1"/>
</dbReference>
<dbReference type="EMBL" id="CPYD01000002">
    <property type="protein sequence ID" value="CNE09988.1"/>
    <property type="molecule type" value="Genomic_DNA"/>
</dbReference>
<comment type="catalytic activity">
    <reaction evidence="4 6">
        <text>D-serine = pyruvate + NH4(+)</text>
        <dbReference type="Rhea" id="RHEA:13977"/>
        <dbReference type="ChEBI" id="CHEBI:15361"/>
        <dbReference type="ChEBI" id="CHEBI:28938"/>
        <dbReference type="ChEBI" id="CHEBI:35247"/>
        <dbReference type="EC" id="4.3.1.18"/>
    </reaction>
</comment>
<evidence type="ECO:0000313" key="11">
    <source>
        <dbReference type="Proteomes" id="UP001167864"/>
    </source>
</evidence>
<dbReference type="GO" id="GO:0008721">
    <property type="term" value="F:D-serine ammonia-lyase activity"/>
    <property type="evidence" value="ECO:0007669"/>
    <property type="project" value="UniProtKB-EC"/>
</dbReference>
<evidence type="ECO:0000256" key="5">
    <source>
        <dbReference type="ARBA" id="ARBA00061269"/>
    </source>
</evidence>
<dbReference type="Proteomes" id="UP000040578">
    <property type="component" value="Unassembled WGS sequence"/>
</dbReference>
<evidence type="ECO:0000256" key="4">
    <source>
        <dbReference type="ARBA" id="ARBA00050422"/>
    </source>
</evidence>
<dbReference type="RefSeq" id="WP_049596959.1">
    <property type="nucleotide sequence ID" value="NZ_CPYD01000002.1"/>
</dbReference>
<dbReference type="NCBIfam" id="NF002823">
    <property type="entry name" value="PRK02991.1"/>
    <property type="match status" value="1"/>
</dbReference>
<dbReference type="SUPFAM" id="SSF53686">
    <property type="entry name" value="Tryptophan synthase beta subunit-like PLP-dependent enzymes"/>
    <property type="match status" value="1"/>
</dbReference>
<keyword evidence="10" id="KW-1185">Reference proteome</keyword>
<dbReference type="FunFam" id="3.40.50.1100:FF:000018">
    <property type="entry name" value="D-serine dehydratase"/>
    <property type="match status" value="1"/>
</dbReference>
<evidence type="ECO:0000313" key="10">
    <source>
        <dbReference type="Proteomes" id="UP000040578"/>
    </source>
</evidence>
<dbReference type="GO" id="GO:0036088">
    <property type="term" value="P:D-serine catabolic process"/>
    <property type="evidence" value="ECO:0007669"/>
    <property type="project" value="TreeGrafter"/>
</dbReference>
<keyword evidence="3 6" id="KW-0456">Lyase</keyword>
<dbReference type="EC" id="4.3.1.18" evidence="6"/>
<organism evidence="9 11">
    <name type="scientific">Yersinia nurmii</name>
    <dbReference type="NCBI Taxonomy" id="685706"/>
    <lineage>
        <taxon>Bacteria</taxon>
        <taxon>Pseudomonadati</taxon>
        <taxon>Pseudomonadota</taxon>
        <taxon>Gammaproteobacteria</taxon>
        <taxon>Enterobacterales</taxon>
        <taxon>Yersiniaceae</taxon>
        <taxon>Yersinia</taxon>
    </lineage>
</organism>
<evidence type="ECO:0000256" key="2">
    <source>
        <dbReference type="ARBA" id="ARBA00022898"/>
    </source>
</evidence>
<dbReference type="GO" id="GO:0016836">
    <property type="term" value="F:hydro-lyase activity"/>
    <property type="evidence" value="ECO:0007669"/>
    <property type="project" value="UniProtKB-UniRule"/>
</dbReference>
<dbReference type="PANTHER" id="PTHR48078">
    <property type="entry name" value="THREONINE DEHYDRATASE, MITOCHONDRIAL-RELATED"/>
    <property type="match status" value="1"/>
</dbReference>
<evidence type="ECO:0000256" key="6">
    <source>
        <dbReference type="HAMAP-Rule" id="MF_01030"/>
    </source>
</evidence>
<proteinExistence type="inferred from homology"/>
<dbReference type="GO" id="GO:0009097">
    <property type="term" value="P:isoleucine biosynthetic process"/>
    <property type="evidence" value="ECO:0007669"/>
    <property type="project" value="TreeGrafter"/>
</dbReference>
<dbReference type="InterPro" id="IPR036052">
    <property type="entry name" value="TrpB-like_PALP_sf"/>
</dbReference>
<comment type="similarity">
    <text evidence="5 6">Belongs to the serine/threonine dehydratase family. DsdA subfamily.</text>
</comment>
<evidence type="ECO:0000259" key="7">
    <source>
        <dbReference type="Pfam" id="PF00291"/>
    </source>
</evidence>
<dbReference type="PROSITE" id="PS00165">
    <property type="entry name" value="DEHYDRATASE_SER_THR"/>
    <property type="match status" value="1"/>
</dbReference>
<accession>A0AAW7JZP8</accession>
<dbReference type="InterPro" id="IPR050147">
    <property type="entry name" value="Ser/Thr_Dehydratase"/>
</dbReference>
<name>A0AAW7JZP8_9GAMM</name>
<dbReference type="InterPro" id="IPR001926">
    <property type="entry name" value="TrpB-like_PALP"/>
</dbReference>
<reference evidence="8 10" key="1">
    <citation type="submission" date="2015-03" db="EMBL/GenBank/DDBJ databases">
        <authorList>
            <consortium name="Pathogen Informatics"/>
            <person name="Murphy D."/>
        </authorList>
    </citation>
    <scope>NUCLEOTIDE SEQUENCE [LARGE SCALE GENOMIC DNA]</scope>
    <source>
        <strain evidence="8">Type strain: CIP110231</strain>
        <strain evidence="10">type strain: CIP110231</strain>
    </source>
</reference>
<dbReference type="GO" id="GO:0030170">
    <property type="term" value="F:pyridoxal phosphate binding"/>
    <property type="evidence" value="ECO:0007669"/>
    <property type="project" value="InterPro"/>
</dbReference>
<dbReference type="InterPro" id="IPR000634">
    <property type="entry name" value="Ser/Thr_deHydtase_PyrdxlP-BS"/>
</dbReference>
<sequence>MKKTEIDKLITGYPLVKNLINLEEVTWFNPLSTTLEQGLPYVGLTQEDVADAEARLQRFAPYLCQAFPETQKTQGIIESEIVAIPEMQKTLQQRYNCEITGHLLLKKDSHLPISGSIKARGGIYEVLTHAEKLAKQAGLLSETDDYAKLFSESFREFFGRYRIAVGSTGNLGMSIGIMSAKLGFSVSVHMSADAREWKKKKLREHGVNVVEYEQDYGVAVEQGRKQAESDPDCFFIDDENSQTLFLGYSVAGNRLKQQFAEQNILVDEDHPLFVYLPCGVGGGPGGVAFGLKLAFGDNVHCIFAEPTHAPCMLLGVYTQLHDNISVQDLGIDNITAADGLAVGRASGFVGRAMEHLLDGFYTLSDSEMYDLLGLLARDEGIQLEPSALAGMPGAARVTSSPDYLSKHGFSPEKMENATHLVWATGGGMVPAEEMSKYLATAKI</sequence>
<dbReference type="Proteomes" id="UP001167864">
    <property type="component" value="Unassembled WGS sequence"/>
</dbReference>
<evidence type="ECO:0000256" key="1">
    <source>
        <dbReference type="ARBA" id="ARBA00001933"/>
    </source>
</evidence>
<comment type="cofactor">
    <cofactor evidence="1 6">
        <name>pyridoxal 5'-phosphate</name>
        <dbReference type="ChEBI" id="CHEBI:597326"/>
    </cofactor>
</comment>
<evidence type="ECO:0000313" key="9">
    <source>
        <dbReference type="EMBL" id="MDN0087176.1"/>
    </source>
</evidence>
<evidence type="ECO:0000256" key="3">
    <source>
        <dbReference type="ARBA" id="ARBA00023239"/>
    </source>
</evidence>
<dbReference type="Gene3D" id="3.40.50.1100">
    <property type="match status" value="2"/>
</dbReference>
<dbReference type="NCBIfam" id="TIGR02035">
    <property type="entry name" value="D_Ser_am_lyase"/>
    <property type="match status" value="1"/>
</dbReference>
<dbReference type="AlphaFoldDB" id="A0AAW7JZP8"/>
<dbReference type="Pfam" id="PF00291">
    <property type="entry name" value="PALP"/>
    <property type="match status" value="1"/>
</dbReference>
<reference evidence="9" key="2">
    <citation type="submission" date="2023-06" db="EMBL/GenBank/DDBJ databases">
        <authorList>
            <person name="Polev D.E."/>
            <person name="Saitova A.T."/>
            <person name="Bogumilchik E.A."/>
            <person name="Kokorina G.I."/>
            <person name="Voskresenskaia E.A."/>
        </authorList>
    </citation>
    <scope>NUCLEOTIDE SEQUENCE</scope>
    <source>
        <strain evidence="9">2145 StPb PI</strain>
    </source>
</reference>
<evidence type="ECO:0000313" key="8">
    <source>
        <dbReference type="EMBL" id="CNE09988.1"/>
    </source>
</evidence>
<gene>
    <name evidence="6 8" type="primary">dsdA</name>
    <name evidence="8" type="ORF">ERS137967_00743</name>
    <name evidence="9" type="ORF">QVN42_07170</name>
</gene>
<feature type="domain" description="Tryptophan synthase beta chain-like PALP" evidence="7">
    <location>
        <begin position="93"/>
        <end position="396"/>
    </location>
</feature>
<feature type="modified residue" description="N6-(pyridoxal phosphate)lysine" evidence="6">
    <location>
        <position position="118"/>
    </location>
</feature>
<protein>
    <recommendedName>
        <fullName evidence="6">D-serine dehydratase</fullName>
        <ecNumber evidence="6">4.3.1.18</ecNumber>
    </recommendedName>
    <alternativeName>
        <fullName evidence="6">D-serine deaminase</fullName>
        <shortName evidence="6">DSD</shortName>
    </alternativeName>
</protein>
<comment type="caution">
    <text evidence="9">The sequence shown here is derived from an EMBL/GenBank/DDBJ whole genome shotgun (WGS) entry which is preliminary data.</text>
</comment>
<dbReference type="HAMAP" id="MF_01030">
    <property type="entry name" value="D_Ser_dehydrat"/>
    <property type="match status" value="1"/>
</dbReference>
<keyword evidence="2 6" id="KW-0663">Pyridoxal phosphate</keyword>
<dbReference type="InterPro" id="IPR011780">
    <property type="entry name" value="D_Ser_am_lyase"/>
</dbReference>
<comment type="subunit">
    <text evidence="6">Monomer.</text>
</comment>